<dbReference type="EMBL" id="DQ665652">
    <property type="protein sequence ID" value="ABG25704.1"/>
    <property type="molecule type" value="Genomic_DNA"/>
</dbReference>
<keyword evidence="2" id="KW-1185">Reference proteome</keyword>
<dbReference type="Proteomes" id="UP000120576">
    <property type="component" value="Genome"/>
</dbReference>
<sequence>MGRRQQTTPASNITLFIWISRHREFTQTYVARPSHKNYIRYGMQRTPASDANALTRLNPPPMPRAQCDEDDDEKGTLIPEFLLETTFESYAHDTADGKKRTPIVHLCYDQLAEWEQTAKFHTDRSQRFAIHGVLRALTGK</sequence>
<name>Q14W12_9VIRU</name>
<evidence type="ECO:0000313" key="2">
    <source>
        <dbReference type="Proteomes" id="UP000120576"/>
    </source>
</evidence>
<dbReference type="KEGG" id="vg:5179434"/>
<proteinExistence type="predicted"/>
<reference evidence="1 2" key="1">
    <citation type="journal article" date="2006" name="J. Gen. Virol.">
        <title>Genome sequences of two frog herpesviruses.</title>
        <authorList>
            <person name="Davison A.J."/>
            <person name="Cunningham C."/>
            <person name="Sauerbier W."/>
            <person name="McKinnell R.G."/>
        </authorList>
    </citation>
    <scope>NUCLEOTIDE SEQUENCE [LARGE SCALE GENOMIC DNA]</scope>
    <source>
        <strain evidence="1">ATCC VR-568</strain>
    </source>
</reference>
<accession>Q14W12</accession>
<protein>
    <submittedName>
        <fullName evidence="1">ORF94</fullName>
    </submittedName>
</protein>
<evidence type="ECO:0000313" key="1">
    <source>
        <dbReference type="EMBL" id="ABG25704.1"/>
    </source>
</evidence>
<dbReference type="RefSeq" id="YP_656602.1">
    <property type="nucleotide sequence ID" value="NC_008210.1"/>
</dbReference>
<dbReference type="GeneID" id="5179434"/>
<organism evidence="1 2">
    <name type="scientific">Ranid herpesvirus 2</name>
    <dbReference type="NCBI Taxonomy" id="389214"/>
    <lineage>
        <taxon>Viruses</taxon>
        <taxon>Duplodnaviria</taxon>
        <taxon>Heunggongvirae</taxon>
        <taxon>Peploviricota</taxon>
        <taxon>Herviviricetes</taxon>
        <taxon>Herpesvirales</taxon>
        <taxon>Alloherpesviridae</taxon>
        <taxon>Batravirus</taxon>
        <taxon>Batravirus ranidallo2</taxon>
    </lineage>
</organism>